<keyword evidence="3" id="KW-1185">Reference proteome</keyword>
<proteinExistence type="predicted"/>
<protein>
    <submittedName>
        <fullName evidence="2">Facilitator of iron transport 3</fullName>
    </submittedName>
</protein>
<feature type="signal peptide" evidence="1">
    <location>
        <begin position="1"/>
        <end position="18"/>
    </location>
</feature>
<evidence type="ECO:0000256" key="1">
    <source>
        <dbReference type="SAM" id="SignalP"/>
    </source>
</evidence>
<evidence type="ECO:0000313" key="3">
    <source>
        <dbReference type="Proteomes" id="UP000501346"/>
    </source>
</evidence>
<evidence type="ECO:0000313" key="2">
    <source>
        <dbReference type="EMBL" id="QID85721.1"/>
    </source>
</evidence>
<keyword evidence="1" id="KW-0732">Signal</keyword>
<accession>A0A6C1E9V4</accession>
<dbReference type="EMBL" id="CP049005">
    <property type="protein sequence ID" value="QID85721.1"/>
    <property type="molecule type" value="Genomic_DNA"/>
</dbReference>
<name>A0A6C1E9V4_SACPS</name>
<organism evidence="2 3">
    <name type="scientific">Saccharomyces pastorianus</name>
    <name type="common">Lager yeast</name>
    <name type="synonym">Saccharomyces cerevisiae x Saccharomyces eubayanus</name>
    <dbReference type="NCBI Taxonomy" id="27292"/>
    <lineage>
        <taxon>Eukaryota</taxon>
        <taxon>Fungi</taxon>
        <taxon>Dikarya</taxon>
        <taxon>Ascomycota</taxon>
        <taxon>Saccharomycotina</taxon>
        <taxon>Saccharomycetes</taxon>
        <taxon>Saccharomycetales</taxon>
        <taxon>Saccharomycetaceae</taxon>
        <taxon>Saccharomyces</taxon>
    </lineage>
</organism>
<dbReference type="AlphaFoldDB" id="A0A6C1E9V4"/>
<gene>
    <name evidence="2" type="primary">FIT3</name>
    <name evidence="2" type="ORF">GRS66_008306</name>
</gene>
<dbReference type="OrthoDB" id="4070153at2759"/>
<dbReference type="Proteomes" id="UP000501346">
    <property type="component" value="Chromosome SeVIII-SeXV"/>
</dbReference>
<feature type="chain" id="PRO_5025547477" evidence="1">
    <location>
        <begin position="19"/>
        <end position="200"/>
    </location>
</feature>
<sequence>MKFSSALVLSAVAATALAESITTVITATKNGHVYTKTVTQDATFVWGGEGSAATSAAESSAAASSAAVTSAAATSAAASSVAVTSAVATSAAATSADEGSGSSITTVITATKNGHVYTKTVTQDATFVWTGEGSNTWAPSTSTSAEATSSASKTSATTVATSASAKSSTTAQISSFTGAADAITAGTGLMGAALAAVILL</sequence>
<reference evidence="2 3" key="1">
    <citation type="journal article" date="2019" name="BMC Genomics">
        <title>Chromosome level assembly and comparative genome analysis confirm lager-brewing yeasts originated from a single hybridization.</title>
        <authorList>
            <person name="Salazar A.N."/>
            <person name="Gorter de Vries A.R."/>
            <person name="van den Broek M."/>
            <person name="Brouwers N."/>
            <person name="de la Torre Cortes P."/>
            <person name="Kuijpers N.G.A."/>
            <person name="Daran J.G."/>
            <person name="Abeel T."/>
        </authorList>
    </citation>
    <scope>NUCLEOTIDE SEQUENCE [LARGE SCALE GENOMIC DNA]</scope>
    <source>
        <strain evidence="2 3">CBS 1483</strain>
    </source>
</reference>